<feature type="region of interest" description="Disordered" evidence="2">
    <location>
        <begin position="529"/>
        <end position="756"/>
    </location>
</feature>
<feature type="compositionally biased region" description="Acidic residues" evidence="2">
    <location>
        <begin position="720"/>
        <end position="734"/>
    </location>
</feature>
<feature type="compositionally biased region" description="Low complexity" evidence="2">
    <location>
        <begin position="1"/>
        <end position="14"/>
    </location>
</feature>
<feature type="compositionally biased region" description="Basic and acidic residues" evidence="2">
    <location>
        <begin position="72"/>
        <end position="101"/>
    </location>
</feature>
<feature type="compositionally biased region" description="Basic and acidic residues" evidence="2">
    <location>
        <begin position="633"/>
        <end position="648"/>
    </location>
</feature>
<accession>G0U927</accession>
<name>G0U927_TRYVY</name>
<feature type="coiled-coil region" evidence="1">
    <location>
        <begin position="356"/>
        <end position="417"/>
    </location>
</feature>
<feature type="coiled-coil region" evidence="1">
    <location>
        <begin position="252"/>
        <end position="310"/>
    </location>
</feature>
<organism evidence="3">
    <name type="scientific">Trypanosoma vivax (strain Y486)</name>
    <dbReference type="NCBI Taxonomy" id="1055687"/>
    <lineage>
        <taxon>Eukaryota</taxon>
        <taxon>Discoba</taxon>
        <taxon>Euglenozoa</taxon>
        <taxon>Kinetoplastea</taxon>
        <taxon>Metakinetoplastina</taxon>
        <taxon>Trypanosomatida</taxon>
        <taxon>Trypanosomatidae</taxon>
        <taxon>Trypanosoma</taxon>
        <taxon>Duttonella</taxon>
    </lineage>
</organism>
<feature type="region of interest" description="Disordered" evidence="2">
    <location>
        <begin position="463"/>
        <end position="513"/>
    </location>
</feature>
<feature type="compositionally biased region" description="Low complexity" evidence="2">
    <location>
        <begin position="40"/>
        <end position="51"/>
    </location>
</feature>
<protein>
    <recommendedName>
        <fullName evidence="4">DUF4201 domain-containing protein</fullName>
    </recommendedName>
</protein>
<feature type="compositionally biased region" description="Basic and acidic residues" evidence="2">
    <location>
        <begin position="15"/>
        <end position="32"/>
    </location>
</feature>
<dbReference type="EMBL" id="HE573027">
    <property type="protein sequence ID" value="CCC54110.1"/>
    <property type="molecule type" value="Genomic_DNA"/>
</dbReference>
<feature type="coiled-coil region" evidence="1">
    <location>
        <begin position="189"/>
        <end position="216"/>
    </location>
</feature>
<feature type="compositionally biased region" description="Polar residues" evidence="2">
    <location>
        <begin position="610"/>
        <end position="625"/>
    </location>
</feature>
<evidence type="ECO:0000256" key="1">
    <source>
        <dbReference type="SAM" id="Coils"/>
    </source>
</evidence>
<reference evidence="3" key="1">
    <citation type="journal article" date="2012" name="Proc. Natl. Acad. Sci. U.S.A.">
        <title>Antigenic diversity is generated by distinct evolutionary mechanisms in African trypanosome species.</title>
        <authorList>
            <person name="Jackson A.P."/>
            <person name="Berry A."/>
            <person name="Aslett M."/>
            <person name="Allison H.C."/>
            <person name="Burton P."/>
            <person name="Vavrova-Anderson J."/>
            <person name="Brown R."/>
            <person name="Browne H."/>
            <person name="Corton N."/>
            <person name="Hauser H."/>
            <person name="Gamble J."/>
            <person name="Gilderthorp R."/>
            <person name="Marcello L."/>
            <person name="McQuillan J."/>
            <person name="Otto T.D."/>
            <person name="Quail M.A."/>
            <person name="Sanders M.J."/>
            <person name="van Tonder A."/>
            <person name="Ginger M.L."/>
            <person name="Field M.C."/>
            <person name="Barry J.D."/>
            <person name="Hertz-Fowler C."/>
            <person name="Berriman M."/>
        </authorList>
    </citation>
    <scope>NUCLEOTIDE SEQUENCE</scope>
    <source>
        <strain evidence="3">Y486</strain>
    </source>
</reference>
<feature type="compositionally biased region" description="Basic and acidic residues" evidence="2">
    <location>
        <begin position="487"/>
        <end position="511"/>
    </location>
</feature>
<feature type="compositionally biased region" description="Polar residues" evidence="2">
    <location>
        <begin position="106"/>
        <end position="133"/>
    </location>
</feature>
<feature type="compositionally biased region" description="Low complexity" evidence="2">
    <location>
        <begin position="653"/>
        <end position="662"/>
    </location>
</feature>
<evidence type="ECO:0000256" key="2">
    <source>
        <dbReference type="SAM" id="MobiDB-lite"/>
    </source>
</evidence>
<keyword evidence="1" id="KW-0175">Coiled coil</keyword>
<feature type="compositionally biased region" description="Basic and acidic residues" evidence="2">
    <location>
        <begin position="552"/>
        <end position="566"/>
    </location>
</feature>
<feature type="region of interest" description="Disordered" evidence="2">
    <location>
        <begin position="1"/>
        <end position="188"/>
    </location>
</feature>
<feature type="compositionally biased region" description="Basic and acidic residues" evidence="2">
    <location>
        <begin position="138"/>
        <end position="147"/>
    </location>
</feature>
<evidence type="ECO:0008006" key="4">
    <source>
        <dbReference type="Google" id="ProtNLM"/>
    </source>
</evidence>
<feature type="compositionally biased region" description="Basic and acidic residues" evidence="2">
    <location>
        <begin position="735"/>
        <end position="756"/>
    </location>
</feature>
<proteinExistence type="predicted"/>
<feature type="compositionally biased region" description="Low complexity" evidence="2">
    <location>
        <begin position="148"/>
        <end position="157"/>
    </location>
</feature>
<evidence type="ECO:0000313" key="3">
    <source>
        <dbReference type="EMBL" id="CCC54110.1"/>
    </source>
</evidence>
<dbReference type="VEuPathDB" id="TriTrypDB:TvY486_1115940"/>
<dbReference type="AlphaFoldDB" id="G0U927"/>
<feature type="compositionally biased region" description="Polar residues" evidence="2">
    <location>
        <begin position="52"/>
        <end position="71"/>
    </location>
</feature>
<sequence length="756" mass="83338">MTSSSSTSGGSSRRSSLERSAKEEAKEDKSEYSDGYETTKSQSKASEASKSNTKTSVKSGSETSRKNSVASSRKESTEADDYKQELSSDKGTDSARKRGSEGRSGSDASSKNSTANSGKSTASRKMSNASEISVTEGDTAKRDKTDSSRALNSARANAKNDISESSPNPAADGNKGPQAASIVEDTPITINTREELDELISKNDELRMQLMEIEKKKMSTMLSARSRKNKGGTVWNFTEKQSSTAFQLKLRREFIRRDLRMERIELTELRDELQRKLMLNKRLQSYYALIQECKNDISSLSEERRTLMQAIRSNEKLLITNSEERDIERASRKLADEIRADAVLAQRALMIGRRDASDAIRMRKEVQQRVEDLSRKLAEAKSCVLPRDATGELQQLYKEYERKTERLQEVRMQWRQIKNHPNGLWMNSPPKGRLAPSEAESQAYYISKINEVKEEIRRLSAKVRTLPSQGGTAAPLKTPRSLQSNDPLRRLKGDQDAQHKTEKDGHNDDSSKLTLASVVLRENVGKITTPKGIEGKTSDAVSSPRADAVCEAESRASRSDRLSEQKCDEDDNYISENEKKSHMSSQELDTEVSPCTTGADASPPAHGDDATQQPSFSENDNSCVRDNSFLEKNGIEGREETANTEPRKATPPADDSASASHNSDNENAKTGYTSEAYDEDHTEGDEPRANVEDSGAASSTRGSDAGRELAGSETRSDNGGSEEEQYEDDADADTEASKTDVEDGAAAKEDDGPGWL</sequence>
<gene>
    <name evidence="3" type="ORF">TVY486_1115940</name>
</gene>